<evidence type="ECO:0000256" key="3">
    <source>
        <dbReference type="ARBA" id="ARBA00022692"/>
    </source>
</evidence>
<evidence type="ECO:0000256" key="5">
    <source>
        <dbReference type="ARBA" id="ARBA00023136"/>
    </source>
</evidence>
<feature type="transmembrane region" description="Helical" evidence="6">
    <location>
        <begin position="243"/>
        <end position="262"/>
    </location>
</feature>
<keyword evidence="2" id="KW-1003">Cell membrane</keyword>
<evidence type="ECO:0000313" key="7">
    <source>
        <dbReference type="EMBL" id="ABD69399.1"/>
    </source>
</evidence>
<proteinExistence type="predicted"/>
<dbReference type="KEGG" id="rfr:Rfer_1669"/>
<keyword evidence="3 6" id="KW-0812">Transmembrane</keyword>
<reference evidence="8" key="1">
    <citation type="submission" date="2006-02" db="EMBL/GenBank/DDBJ databases">
        <title>Complete sequence of chromosome of Rhodoferax ferrireducens DSM 15236.</title>
        <authorList>
            <person name="Copeland A."/>
            <person name="Lucas S."/>
            <person name="Lapidus A."/>
            <person name="Barry K."/>
            <person name="Detter J.C."/>
            <person name="Glavina del Rio T."/>
            <person name="Hammon N."/>
            <person name="Israni S."/>
            <person name="Pitluck S."/>
            <person name="Brettin T."/>
            <person name="Bruce D."/>
            <person name="Han C."/>
            <person name="Tapia R."/>
            <person name="Gilna P."/>
            <person name="Kiss H."/>
            <person name="Schmutz J."/>
            <person name="Larimer F."/>
            <person name="Land M."/>
            <person name="Kyrpides N."/>
            <person name="Ivanova N."/>
            <person name="Richardson P."/>
        </authorList>
    </citation>
    <scope>NUCLEOTIDE SEQUENCE [LARGE SCALE GENOMIC DNA]</scope>
    <source>
        <strain evidence="8">ATCC BAA-621 / DSM 15236 / T118</strain>
    </source>
</reference>
<feature type="transmembrane region" description="Helical" evidence="6">
    <location>
        <begin position="215"/>
        <end position="237"/>
    </location>
</feature>
<evidence type="ECO:0000313" key="8">
    <source>
        <dbReference type="Proteomes" id="UP000008332"/>
    </source>
</evidence>
<feature type="transmembrane region" description="Helical" evidence="6">
    <location>
        <begin position="142"/>
        <end position="169"/>
    </location>
</feature>
<dbReference type="GO" id="GO:0005886">
    <property type="term" value="C:plasma membrane"/>
    <property type="evidence" value="ECO:0007669"/>
    <property type="project" value="UniProtKB-SubCell"/>
</dbReference>
<dbReference type="HOGENOM" id="CLU_045539_5_1_4"/>
<dbReference type="PANTHER" id="PTHR30213">
    <property type="entry name" value="INNER MEMBRANE PROTEIN YHJD"/>
    <property type="match status" value="1"/>
</dbReference>
<organism evidence="7 8">
    <name type="scientific">Albidiferax ferrireducens (strain ATCC BAA-621 / DSM 15236 / T118)</name>
    <name type="common">Rhodoferax ferrireducens</name>
    <dbReference type="NCBI Taxonomy" id="338969"/>
    <lineage>
        <taxon>Bacteria</taxon>
        <taxon>Pseudomonadati</taxon>
        <taxon>Pseudomonadota</taxon>
        <taxon>Betaproteobacteria</taxon>
        <taxon>Burkholderiales</taxon>
        <taxon>Comamonadaceae</taxon>
        <taxon>Rhodoferax</taxon>
    </lineage>
</organism>
<dbReference type="NCBIfam" id="TIGR00765">
    <property type="entry name" value="yihY_not_rbn"/>
    <property type="match status" value="1"/>
</dbReference>
<dbReference type="EMBL" id="CP000267">
    <property type="protein sequence ID" value="ABD69399.1"/>
    <property type="molecule type" value="Genomic_DNA"/>
</dbReference>
<feature type="transmembrane region" description="Helical" evidence="6">
    <location>
        <begin position="64"/>
        <end position="83"/>
    </location>
</feature>
<dbReference type="AlphaFoldDB" id="Q21XV4"/>
<name>Q21XV4_ALBFT</name>
<sequence length="326" mass="34918">MPDMYHKQIWNLINKSVAAWINDYAPSMGAALAYYTLFSMAPLLIIVIAVAGLFFGAEAARGEIVAQIQGIIGWEGAVAVQGLLKSAREPAQDLLAALVSLATLLIGATTVFAELQSALDRIWRVPASVKGNGLWTLLRTRLLSFGLVLGLVFLLLVSLVVSAMIAALGKWSDGLFQGWETVLHLLTFGVSFAISTLLFAMIYKLMPRASIAWRDVWIGAAVTSLLFEIGKFLIGLYLGKTGVASSFGAAGSLVLLLVWVYFSAQIFLLGAEFTWVFSHEYGSKTSQISHKSASIVPSRSGGTTAAADAKIGNLRASNHESSDIDS</sequence>
<evidence type="ECO:0000256" key="1">
    <source>
        <dbReference type="ARBA" id="ARBA00004651"/>
    </source>
</evidence>
<dbReference type="PANTHER" id="PTHR30213:SF1">
    <property type="entry name" value="INNER MEMBRANE PROTEIN YHJD"/>
    <property type="match status" value="1"/>
</dbReference>
<keyword evidence="4 6" id="KW-1133">Transmembrane helix</keyword>
<dbReference type="InterPro" id="IPR017039">
    <property type="entry name" value="Virul_fac_BrkB"/>
</dbReference>
<dbReference type="eggNOG" id="COG1295">
    <property type="taxonomic scope" value="Bacteria"/>
</dbReference>
<dbReference type="RefSeq" id="WP_011463967.1">
    <property type="nucleotide sequence ID" value="NC_007908.1"/>
</dbReference>
<evidence type="ECO:0000256" key="2">
    <source>
        <dbReference type="ARBA" id="ARBA00022475"/>
    </source>
</evidence>
<feature type="transmembrane region" description="Helical" evidence="6">
    <location>
        <begin position="181"/>
        <end position="203"/>
    </location>
</feature>
<feature type="transmembrane region" description="Helical" evidence="6">
    <location>
        <begin position="95"/>
        <end position="115"/>
    </location>
</feature>
<feature type="transmembrane region" description="Helical" evidence="6">
    <location>
        <begin position="32"/>
        <end position="57"/>
    </location>
</feature>
<dbReference type="STRING" id="338969.Rfer_1669"/>
<evidence type="ECO:0000256" key="6">
    <source>
        <dbReference type="SAM" id="Phobius"/>
    </source>
</evidence>
<accession>Q21XV4</accession>
<protein>
    <submittedName>
        <fullName evidence="7">Ribonuclease BN, putative</fullName>
    </submittedName>
</protein>
<dbReference type="Proteomes" id="UP000008332">
    <property type="component" value="Chromosome"/>
</dbReference>
<keyword evidence="8" id="KW-1185">Reference proteome</keyword>
<comment type="subcellular location">
    <subcellularLocation>
        <location evidence="1">Cell membrane</location>
        <topology evidence="1">Multi-pass membrane protein</topology>
    </subcellularLocation>
</comment>
<dbReference type="Pfam" id="PF03631">
    <property type="entry name" value="Virul_fac_BrkB"/>
    <property type="match status" value="1"/>
</dbReference>
<gene>
    <name evidence="7" type="ordered locus">Rfer_1669</name>
</gene>
<keyword evidence="5 6" id="KW-0472">Membrane</keyword>
<dbReference type="PIRSF" id="PIRSF035875">
    <property type="entry name" value="RNase_BN"/>
    <property type="match status" value="1"/>
</dbReference>
<evidence type="ECO:0000256" key="4">
    <source>
        <dbReference type="ARBA" id="ARBA00022989"/>
    </source>
</evidence>